<proteinExistence type="predicted"/>
<evidence type="ECO:0000259" key="3">
    <source>
        <dbReference type="PROSITE" id="PS51459"/>
    </source>
</evidence>
<dbReference type="GO" id="GO:0005524">
    <property type="term" value="F:ATP binding"/>
    <property type="evidence" value="ECO:0007669"/>
    <property type="project" value="UniProtKB-KW"/>
</dbReference>
<dbReference type="Pfam" id="PF13784">
    <property type="entry name" value="Fic_N"/>
    <property type="match status" value="1"/>
</dbReference>
<dbReference type="SUPFAM" id="SSF140931">
    <property type="entry name" value="Fic-like"/>
    <property type="match status" value="1"/>
</dbReference>
<dbReference type="InterPro" id="IPR040198">
    <property type="entry name" value="Fido_containing"/>
</dbReference>
<organism evidence="4 5">
    <name type="scientific">Leifsonia aquatica</name>
    <name type="common">Corynebacterium aquaticum</name>
    <dbReference type="NCBI Taxonomy" id="144185"/>
    <lineage>
        <taxon>Bacteria</taxon>
        <taxon>Bacillati</taxon>
        <taxon>Actinomycetota</taxon>
        <taxon>Actinomycetes</taxon>
        <taxon>Micrococcales</taxon>
        <taxon>Microbacteriaceae</taxon>
        <taxon>Leifsonia</taxon>
    </lineage>
</organism>
<feature type="binding site" evidence="2">
    <location>
        <begin position="225"/>
        <end position="232"/>
    </location>
    <ligand>
        <name>ATP</name>
        <dbReference type="ChEBI" id="CHEBI:30616"/>
    </ligand>
</feature>
<dbReference type="AlphaFoldDB" id="A0A7W4UY52"/>
<dbReference type="InterPro" id="IPR036597">
    <property type="entry name" value="Fido-like_dom_sf"/>
</dbReference>
<keyword evidence="2" id="KW-0547">Nucleotide-binding</keyword>
<dbReference type="Gene3D" id="1.10.3290.10">
    <property type="entry name" value="Fido-like domain"/>
    <property type="match status" value="1"/>
</dbReference>
<dbReference type="PANTHER" id="PTHR13504">
    <property type="entry name" value="FIDO DOMAIN-CONTAINING PROTEIN DDB_G0283145"/>
    <property type="match status" value="1"/>
</dbReference>
<evidence type="ECO:0000313" key="4">
    <source>
        <dbReference type="EMBL" id="MBB2968117.1"/>
    </source>
</evidence>
<dbReference type="PROSITE" id="PS51459">
    <property type="entry name" value="FIDO"/>
    <property type="match status" value="1"/>
</dbReference>
<comment type="caution">
    <text evidence="4">The sequence shown here is derived from an EMBL/GenBank/DDBJ whole genome shotgun (WGS) entry which is preliminary data.</text>
</comment>
<dbReference type="PANTHER" id="PTHR13504:SF38">
    <property type="entry name" value="FIDO DOMAIN-CONTAINING PROTEIN"/>
    <property type="match status" value="1"/>
</dbReference>
<evidence type="ECO:0000256" key="1">
    <source>
        <dbReference type="PIRSR" id="PIRSR640198-1"/>
    </source>
</evidence>
<dbReference type="Proteomes" id="UP000538196">
    <property type="component" value="Unassembled WGS sequence"/>
</dbReference>
<reference evidence="4 5" key="1">
    <citation type="submission" date="2020-08" db="EMBL/GenBank/DDBJ databases">
        <title>Sequencing the genomes of 1000 actinobacteria strains.</title>
        <authorList>
            <person name="Klenk H.-P."/>
        </authorList>
    </citation>
    <scope>NUCLEOTIDE SEQUENCE [LARGE SCALE GENOMIC DNA]</scope>
    <source>
        <strain evidence="4 5">DSM 20146</strain>
    </source>
</reference>
<keyword evidence="2" id="KW-0067">ATP-binding</keyword>
<accession>A0A7W4UY52</accession>
<sequence>MGSGRWPALDSEPQLWVPSAVIGDSMRSRARRTSYASSVPPLIAALTPDPGEEASGAADQAARELSRFDAELGVRVNSFAPVLLRSEAASSSQIENLTASARAIFSAELGAKSGRNAEQVAANTRSLQAAIGLSEDISAEAIAQMHHVLMAEQPRHTPGEWREEAVWIGTRSDSPVGAEFVAPHHDRVPQLIDDLVLFANREEVPPLVSIAIAHAQFETIHPFTDGNGRTGRALAQSMLRHREITRSVAVPVSAGLLADVEGYHAALTAYRAGDVDPIILAFADASLRAVGNARQLVAEIDAVRADWDSRLTARRDSNAWKLLDVLVRRPVLDSATAASELGVKQPNVYPPLRALVDAGILKSKAEHQLGPFWRTDEVLAAIDRFAKRAGRREAR</sequence>
<keyword evidence="5" id="KW-1185">Reference proteome</keyword>
<dbReference type="InterPro" id="IPR025758">
    <property type="entry name" value="Fic/DOC_N"/>
</dbReference>
<dbReference type="RefSeq" id="WP_021764319.1">
    <property type="nucleotide sequence ID" value="NZ_JACHVP010000003.1"/>
</dbReference>
<protein>
    <submittedName>
        <fullName evidence="4">Fic family protein</fullName>
    </submittedName>
</protein>
<name>A0A7W4UY52_LEIAQ</name>
<dbReference type="EMBL" id="JACHVP010000003">
    <property type="protein sequence ID" value="MBB2968117.1"/>
    <property type="molecule type" value="Genomic_DNA"/>
</dbReference>
<evidence type="ECO:0000313" key="5">
    <source>
        <dbReference type="Proteomes" id="UP000538196"/>
    </source>
</evidence>
<feature type="domain" description="Fido" evidence="3">
    <location>
        <begin position="137"/>
        <end position="284"/>
    </location>
</feature>
<feature type="active site" evidence="1">
    <location>
        <position position="221"/>
    </location>
</feature>
<dbReference type="InterPro" id="IPR003812">
    <property type="entry name" value="Fido"/>
</dbReference>
<dbReference type="Pfam" id="PF02661">
    <property type="entry name" value="Fic"/>
    <property type="match status" value="1"/>
</dbReference>
<evidence type="ECO:0000256" key="2">
    <source>
        <dbReference type="PIRSR" id="PIRSR640198-2"/>
    </source>
</evidence>
<gene>
    <name evidence="4" type="ORF">FHX33_002887</name>
</gene>